<keyword evidence="9" id="KW-1185">Reference proteome</keyword>
<proteinExistence type="inferred from homology"/>
<dbReference type="HAMAP" id="MF_00909">
    <property type="entry name" value="FtsZ"/>
    <property type="match status" value="1"/>
</dbReference>
<evidence type="ECO:0000313" key="9">
    <source>
        <dbReference type="Proteomes" id="UP000503313"/>
    </source>
</evidence>
<dbReference type="InterPro" id="IPR018316">
    <property type="entry name" value="Tubulin/FtsZ_2-layer-sand-dom"/>
</dbReference>
<dbReference type="GO" id="GO:0043093">
    <property type="term" value="P:FtsZ-dependent cytokinesis"/>
    <property type="evidence" value="ECO:0007669"/>
    <property type="project" value="UniProtKB-UniRule"/>
</dbReference>
<evidence type="ECO:0000256" key="1">
    <source>
        <dbReference type="ARBA" id="ARBA00009690"/>
    </source>
</evidence>
<dbReference type="SMART" id="SM00864">
    <property type="entry name" value="Tubulin"/>
    <property type="match status" value="1"/>
</dbReference>
<feature type="binding site" evidence="4">
    <location>
        <begin position="120"/>
        <end position="122"/>
    </location>
    <ligand>
        <name>GTP</name>
        <dbReference type="ChEBI" id="CHEBI:37565"/>
    </ligand>
</feature>
<feature type="binding site" evidence="4">
    <location>
        <position position="199"/>
    </location>
    <ligand>
        <name>GTP</name>
        <dbReference type="ChEBI" id="CHEBI:37565"/>
    </ligand>
</feature>
<dbReference type="AlphaFoldDB" id="A0AAE7E5W6"/>
<dbReference type="GO" id="GO:0032153">
    <property type="term" value="C:cell division site"/>
    <property type="evidence" value="ECO:0007669"/>
    <property type="project" value="UniProtKB-UniRule"/>
</dbReference>
<dbReference type="GO" id="GO:0051258">
    <property type="term" value="P:protein polymerization"/>
    <property type="evidence" value="ECO:0007669"/>
    <property type="project" value="UniProtKB-UniRule"/>
</dbReference>
<keyword evidence="4" id="KW-0717">Septation</keyword>
<dbReference type="Pfam" id="PF12327">
    <property type="entry name" value="FtsZ_C"/>
    <property type="match status" value="1"/>
</dbReference>
<comment type="similarity">
    <text evidence="1 4">Belongs to the FtsZ family.</text>
</comment>
<dbReference type="InterPro" id="IPR003008">
    <property type="entry name" value="Tubulin_FtsZ_GTPase"/>
</dbReference>
<dbReference type="Proteomes" id="UP000503313">
    <property type="component" value="Chromosome"/>
</dbReference>
<dbReference type="InterPro" id="IPR045061">
    <property type="entry name" value="FtsZ/CetZ"/>
</dbReference>
<dbReference type="InterPro" id="IPR036525">
    <property type="entry name" value="Tubulin/FtsZ_GTPase_sf"/>
</dbReference>
<dbReference type="InterPro" id="IPR037103">
    <property type="entry name" value="Tubulin/FtsZ-like_C"/>
</dbReference>
<gene>
    <name evidence="4 8" type="primary">ftsZ</name>
    <name evidence="8" type="ORF">ADFLV_1222</name>
</gene>
<dbReference type="GO" id="GO:0003924">
    <property type="term" value="F:GTPase activity"/>
    <property type="evidence" value="ECO:0007669"/>
    <property type="project" value="UniProtKB-UniRule"/>
</dbReference>
<comment type="subunit">
    <text evidence="4">Homodimer. Polymerizes to form a dynamic ring structure in a strictly GTP-dependent manner. Interacts directly with several other division proteins.</text>
</comment>
<dbReference type="SUPFAM" id="SSF55307">
    <property type="entry name" value="Tubulin C-terminal domain-like"/>
    <property type="match status" value="1"/>
</dbReference>
<dbReference type="KEGG" id="adz:ADFLV_1222"/>
<dbReference type="SMART" id="SM00865">
    <property type="entry name" value="Tubulin_C"/>
    <property type="match status" value="1"/>
</dbReference>
<keyword evidence="3 4" id="KW-0342">GTP-binding</keyword>
<dbReference type="PANTHER" id="PTHR30314">
    <property type="entry name" value="CELL DIVISION PROTEIN FTSZ-RELATED"/>
    <property type="match status" value="1"/>
</dbReference>
<dbReference type="CDD" id="cd02201">
    <property type="entry name" value="FtsZ_type1"/>
    <property type="match status" value="1"/>
</dbReference>
<organism evidence="8 9">
    <name type="scientific">Arcobacter defluvii</name>
    <dbReference type="NCBI Taxonomy" id="873191"/>
    <lineage>
        <taxon>Bacteria</taxon>
        <taxon>Pseudomonadati</taxon>
        <taxon>Campylobacterota</taxon>
        <taxon>Epsilonproteobacteria</taxon>
        <taxon>Campylobacterales</taxon>
        <taxon>Arcobacteraceae</taxon>
        <taxon>Arcobacter</taxon>
    </lineage>
</organism>
<keyword evidence="2 4" id="KW-0547">Nucleotide-binding</keyword>
<dbReference type="NCBIfam" id="TIGR00065">
    <property type="entry name" value="ftsZ"/>
    <property type="match status" value="1"/>
</dbReference>
<dbReference type="RefSeq" id="WP_014473972.1">
    <property type="nucleotide sequence ID" value="NZ_CP053835.1"/>
</dbReference>
<feature type="binding site" evidence="4">
    <location>
        <begin position="33"/>
        <end position="37"/>
    </location>
    <ligand>
        <name>GTP</name>
        <dbReference type="ChEBI" id="CHEBI:37565"/>
    </ligand>
</feature>
<dbReference type="Pfam" id="PF00091">
    <property type="entry name" value="Tubulin"/>
    <property type="match status" value="1"/>
</dbReference>
<accession>A0AAE7E5W6</accession>
<name>A0AAE7E5W6_9BACT</name>
<feature type="domain" description="Tubulin/FtsZ 2-layer sandwich" evidence="7">
    <location>
        <begin position="221"/>
        <end position="340"/>
    </location>
</feature>
<evidence type="ECO:0000259" key="6">
    <source>
        <dbReference type="SMART" id="SM00864"/>
    </source>
</evidence>
<feature type="domain" description="Tubulin/FtsZ GTPase" evidence="6">
    <location>
        <begin position="25"/>
        <end position="217"/>
    </location>
</feature>
<dbReference type="PANTHER" id="PTHR30314:SF3">
    <property type="entry name" value="MITOCHONDRIAL DIVISION PROTEIN FSZA"/>
    <property type="match status" value="1"/>
</dbReference>
<dbReference type="Gene3D" id="3.30.1330.20">
    <property type="entry name" value="Tubulin/FtsZ, C-terminal domain"/>
    <property type="match status" value="1"/>
</dbReference>
<evidence type="ECO:0000313" key="8">
    <source>
        <dbReference type="EMBL" id="QKF77255.1"/>
    </source>
</evidence>
<evidence type="ECO:0000256" key="3">
    <source>
        <dbReference type="ARBA" id="ARBA00023134"/>
    </source>
</evidence>
<reference evidence="8 9" key="1">
    <citation type="submission" date="2020-05" db="EMBL/GenBank/DDBJ databases">
        <title>Complete genome sequencing of Campylobacter and Arcobacter type strains.</title>
        <authorList>
            <person name="Miller W.G."/>
            <person name="Yee E."/>
        </authorList>
    </citation>
    <scope>NUCLEOTIDE SEQUENCE [LARGE SCALE GENOMIC DNA]</scope>
    <source>
        <strain evidence="8 9">LMG 25694</strain>
    </source>
</reference>
<dbReference type="PRINTS" id="PR00423">
    <property type="entry name" value="CELLDVISFTSZ"/>
</dbReference>
<sequence length="378" mass="40454">MENLFRVDDIKVDMPSKVLSDNVAKIAVIGVGGGGCNMINHMINEGSHKIDLIAANTDLQVLHISKAPKKIQLGLKLTKGLGAGMKPEVGRDSAVESYEEIKGSLKGADIVFIAAGLGGGTGTGAAAIIAKAAKEIGALTVSVVTKPFTWEGKKRAGLANLGLEELKKVSDSIIIVPNDRLLEIIDENVGMKDAFKIIDNILYQAVNGMSEVILNPGNSDINTDFADVKTIMQHKGMALMGIGRAKGENAAQRALEDAIDSPLLDKVSLNGAKGILIHFNIHPQVSLFAINDVMGTINERMDSNAEIIFGTTSDSTLEKDEVKITIVATGFESRNEEVEETAEGIEENSNQSAVIADSENYLDIPPLMRDYIVQYQLN</sequence>
<dbReference type="InterPro" id="IPR008280">
    <property type="entry name" value="Tub_FtsZ_C"/>
</dbReference>
<dbReference type="GO" id="GO:0005737">
    <property type="term" value="C:cytoplasm"/>
    <property type="evidence" value="ECO:0007669"/>
    <property type="project" value="UniProtKB-SubCell"/>
</dbReference>
<dbReference type="InterPro" id="IPR000158">
    <property type="entry name" value="Cell_div_FtsZ"/>
</dbReference>
<comment type="function">
    <text evidence="4">Essential cell division protein that forms a contractile ring structure (Z ring) at the future cell division site. The regulation of the ring assembly controls the timing and the location of cell division. One of the functions of the FtsZ ring is to recruit other cell division proteins to the septum to produce a new cell wall between the dividing cells. Binds GTP and shows GTPase activity.</text>
</comment>
<evidence type="ECO:0000256" key="2">
    <source>
        <dbReference type="ARBA" id="ARBA00022741"/>
    </source>
</evidence>
<dbReference type="FunFam" id="3.40.50.1440:FF:000001">
    <property type="entry name" value="Cell division protein FtsZ"/>
    <property type="match status" value="1"/>
</dbReference>
<dbReference type="Gene3D" id="3.40.50.1440">
    <property type="entry name" value="Tubulin/FtsZ, GTPase domain"/>
    <property type="match status" value="1"/>
</dbReference>
<dbReference type="SUPFAM" id="SSF52490">
    <property type="entry name" value="Tubulin nucleotide-binding domain-like"/>
    <property type="match status" value="1"/>
</dbReference>
<dbReference type="GO" id="GO:0005525">
    <property type="term" value="F:GTP binding"/>
    <property type="evidence" value="ECO:0007669"/>
    <property type="project" value="UniProtKB-UniRule"/>
</dbReference>
<comment type="subcellular location">
    <subcellularLocation>
        <location evidence="4">Cytoplasm</location>
    </subcellularLocation>
    <text evidence="4">Assembles at midcell at the inner surface of the cytoplasmic membrane.</text>
</comment>
<feature type="binding site" evidence="4">
    <location>
        <position position="155"/>
    </location>
    <ligand>
        <name>GTP</name>
        <dbReference type="ChEBI" id="CHEBI:37565"/>
    </ligand>
</feature>
<dbReference type="GO" id="GO:0000917">
    <property type="term" value="P:division septum assembly"/>
    <property type="evidence" value="ECO:0007669"/>
    <property type="project" value="UniProtKB-KW"/>
</dbReference>
<dbReference type="EMBL" id="CP053835">
    <property type="protein sequence ID" value="QKF77255.1"/>
    <property type="molecule type" value="Genomic_DNA"/>
</dbReference>
<evidence type="ECO:0000256" key="4">
    <source>
        <dbReference type="HAMAP-Rule" id="MF_00909"/>
    </source>
</evidence>
<keyword evidence="4 8" id="KW-0132">Cell division</keyword>
<feature type="binding site" evidence="4">
    <location>
        <position position="151"/>
    </location>
    <ligand>
        <name>GTP</name>
        <dbReference type="ChEBI" id="CHEBI:37565"/>
    </ligand>
</feature>
<keyword evidence="4" id="KW-0963">Cytoplasm</keyword>
<evidence type="ECO:0000259" key="7">
    <source>
        <dbReference type="SMART" id="SM00865"/>
    </source>
</evidence>
<dbReference type="InterPro" id="IPR024757">
    <property type="entry name" value="FtsZ_C"/>
</dbReference>
<keyword evidence="4" id="KW-0131">Cell cycle</keyword>
<protein>
    <recommendedName>
        <fullName evidence="4 5">Cell division protein FtsZ</fullName>
    </recommendedName>
</protein>
<evidence type="ECO:0000256" key="5">
    <source>
        <dbReference type="NCBIfam" id="TIGR00065"/>
    </source>
</evidence>